<dbReference type="EMBL" id="OX365915">
    <property type="protein sequence ID" value="CAI4058214.1"/>
    <property type="molecule type" value="Genomic_DNA"/>
</dbReference>
<dbReference type="AlphaFoldDB" id="A0AA35NRH2"/>
<organism evidence="1 2">
    <name type="scientific">Saccharomyces uvarum</name>
    <name type="common">Yeast</name>
    <name type="synonym">Saccharomyces bayanus var. uvarum</name>
    <dbReference type="NCBI Taxonomy" id="230603"/>
    <lineage>
        <taxon>Eukaryota</taxon>
        <taxon>Fungi</taxon>
        <taxon>Dikarya</taxon>
        <taxon>Ascomycota</taxon>
        <taxon>Saccharomycotina</taxon>
        <taxon>Saccharomycetes</taxon>
        <taxon>Saccharomycetales</taxon>
        <taxon>Saccharomycetaceae</taxon>
        <taxon>Saccharomyces</taxon>
    </lineage>
</organism>
<name>A0AA35NRH2_SACUV</name>
<evidence type="ECO:0000313" key="2">
    <source>
        <dbReference type="Proteomes" id="UP001162090"/>
    </source>
</evidence>
<reference evidence="1" key="1">
    <citation type="submission" date="2022-10" db="EMBL/GenBank/DDBJ databases">
        <authorList>
            <person name="Byrne P K."/>
        </authorList>
    </citation>
    <scope>NUCLEOTIDE SEQUENCE</scope>
    <source>
        <strain evidence="1">CBS7001</strain>
    </source>
</reference>
<accession>A0AA35NRH2</accession>
<evidence type="ECO:0000313" key="1">
    <source>
        <dbReference type="EMBL" id="CAI4058214.1"/>
    </source>
</evidence>
<protein>
    <submittedName>
        <fullName evidence="1">Uncharacterized protein</fullName>
    </submittedName>
</protein>
<dbReference type="Proteomes" id="UP001162090">
    <property type="component" value="Chromosome 4"/>
</dbReference>
<sequence length="228" mass="25893">MLPTQAFLTTVRSSVVHRNGSTKIINTVTKKNVAKVEKLCQVFQVNHNGDGGEIRLPTKELTKLLYATNRDLQVHVPISGDTGTSNNFRTSNEILQKLGEQLIGLEISKLLTITFTNFNQFSVMNKNFNYVHNLERRRIVNSNSISWLINDALKINQLAHLRIPVKLPKEMGLNSSFKDFQNLNDWKVILSFVGYLKLSDNKNDSKTFVDSIIKIICLPLINFHLGKL</sequence>
<gene>
    <name evidence="1" type="primary">SUVC04G1750</name>
    <name evidence="1" type="ORF">SUVC_04G1750</name>
</gene>
<proteinExistence type="predicted"/>